<protein>
    <submittedName>
        <fullName evidence="1">Uncharacterized protein</fullName>
    </submittedName>
</protein>
<evidence type="ECO:0000313" key="2">
    <source>
        <dbReference type="Proteomes" id="UP001252243"/>
    </source>
</evidence>
<comment type="caution">
    <text evidence="1">The sequence shown here is derived from an EMBL/GenBank/DDBJ whole genome shotgun (WGS) entry which is preliminary data.</text>
</comment>
<keyword evidence="2" id="KW-1185">Reference proteome</keyword>
<proteinExistence type="predicted"/>
<evidence type="ECO:0000313" key="1">
    <source>
        <dbReference type="EMBL" id="MDR7081018.1"/>
    </source>
</evidence>
<reference evidence="1 2" key="1">
    <citation type="submission" date="2023-07" db="EMBL/GenBank/DDBJ databases">
        <title>Sorghum-associated microbial communities from plants grown in Nebraska, USA.</title>
        <authorList>
            <person name="Schachtman D."/>
        </authorList>
    </citation>
    <scope>NUCLEOTIDE SEQUENCE [LARGE SCALE GENOMIC DNA]</scope>
    <source>
        <strain evidence="1 2">BE167</strain>
    </source>
</reference>
<dbReference type="RefSeq" id="WP_310049867.1">
    <property type="nucleotide sequence ID" value="NZ_JAVDVQ010000001.1"/>
</dbReference>
<dbReference type="Proteomes" id="UP001252243">
    <property type="component" value="Unassembled WGS sequence"/>
</dbReference>
<sequence length="274" mass="28715">MIILETGIGPALLMHRLALALECIDSVTERPIRSSVRLGREVRGPQTGLEQDAGWPCVDLLDKGVGRGALTFGRPLPDVVTIRIADPTRHAVPRRLSIPLWPAPDGANAALAAVPAVSRSARPWLLPGSAYLLPPGSTSVRGTLMRGASALRWARITARGPGGMVVGRAHADDRGEFLLIILSTGSLPPPAPSELDITLEIHAGPQAAASADNLGDLPIERLIMPAAPPNPGDLLNDTIRGRAIPPGYAGSTPLGPYTVPIGSQFSLSTRVVFP</sequence>
<accession>A0ABU1U746</accession>
<organism evidence="1 2">
    <name type="scientific">Arthrobacter ginsengisoli</name>
    <dbReference type="NCBI Taxonomy" id="1356565"/>
    <lineage>
        <taxon>Bacteria</taxon>
        <taxon>Bacillati</taxon>
        <taxon>Actinomycetota</taxon>
        <taxon>Actinomycetes</taxon>
        <taxon>Micrococcales</taxon>
        <taxon>Micrococcaceae</taxon>
        <taxon>Arthrobacter</taxon>
    </lineage>
</organism>
<gene>
    <name evidence="1" type="ORF">J2X01_000287</name>
</gene>
<dbReference type="EMBL" id="JAVDVQ010000001">
    <property type="protein sequence ID" value="MDR7081018.1"/>
    <property type="molecule type" value="Genomic_DNA"/>
</dbReference>
<name>A0ABU1U746_9MICC</name>